<evidence type="ECO:0000256" key="2">
    <source>
        <dbReference type="ARBA" id="ARBA00022692"/>
    </source>
</evidence>
<feature type="transmembrane region" description="Helical" evidence="5">
    <location>
        <begin position="153"/>
        <end position="174"/>
    </location>
</feature>
<keyword evidence="3 5" id="KW-1133">Transmembrane helix</keyword>
<sequence>MKYVTNFFRVIVGIIFIISGIVKTIDPIGFSYKLEEYFGEGVFNISFLENLALPLSIFFVIAEVMLGVLLLLGICKKFTVYALLSLIIFFSFLTFYSAYFNKVTDCGCFGDALKLKPWFSFYKDIILLLFIIILVLGLKYIKPVFPSKIRITLVIISFVFCCWIAYMGIAHLPLIDFRPYAIGKDLKKEMNDGIPPEISIIYTMENSKDKKQKKVSSEEYMNSGIWEDTLWHIIKTDQKIIKEAVLPSVHDFYIECDGFDRAKEVVNSDKFLVFTIPYAHKLSIIEKAKLRKITNELMQKNINFVVATNDPKIMIPIKSCITDPTTLKTINRSVIGLMILKKGIVVAKYHVNDLPTIKQIEKL</sequence>
<feature type="domain" description="Methylamine utilisation protein MauE" evidence="6">
    <location>
        <begin position="1"/>
        <end position="136"/>
    </location>
</feature>
<name>A0A2S8AAN4_9FLAO</name>
<keyword evidence="2 5" id="KW-0812">Transmembrane</keyword>
<dbReference type="Pfam" id="PF07291">
    <property type="entry name" value="MauE"/>
    <property type="match status" value="1"/>
</dbReference>
<dbReference type="Proteomes" id="UP000238042">
    <property type="component" value="Unassembled WGS sequence"/>
</dbReference>
<evidence type="ECO:0000256" key="1">
    <source>
        <dbReference type="ARBA" id="ARBA00004141"/>
    </source>
</evidence>
<proteinExistence type="predicted"/>
<dbReference type="InterPro" id="IPR009908">
    <property type="entry name" value="Methylamine_util_MauE"/>
</dbReference>
<evidence type="ECO:0000313" key="7">
    <source>
        <dbReference type="EMBL" id="PQL91658.1"/>
    </source>
</evidence>
<keyword evidence="8" id="KW-1185">Reference proteome</keyword>
<keyword evidence="4 5" id="KW-0472">Membrane</keyword>
<dbReference type="OrthoDB" id="648842at2"/>
<dbReference type="RefSeq" id="WP_105247034.1">
    <property type="nucleotide sequence ID" value="NZ_PSZM01000040.1"/>
</dbReference>
<feature type="transmembrane region" description="Helical" evidence="5">
    <location>
        <begin position="79"/>
        <end position="99"/>
    </location>
</feature>
<dbReference type="GO" id="GO:0016020">
    <property type="term" value="C:membrane"/>
    <property type="evidence" value="ECO:0007669"/>
    <property type="project" value="UniProtKB-SubCell"/>
</dbReference>
<reference evidence="7 8" key="1">
    <citation type="submission" date="2018-02" db="EMBL/GenBank/DDBJ databases">
        <title>Genome sequences of Apibacter spp., gut symbionts of Asian honey bees.</title>
        <authorList>
            <person name="Kwong W.K."/>
            <person name="Steele M.I."/>
            <person name="Moran N.A."/>
        </authorList>
    </citation>
    <scope>NUCLEOTIDE SEQUENCE [LARGE SCALE GENOMIC DNA]</scope>
    <source>
        <strain evidence="8">wkB301</strain>
    </source>
</reference>
<evidence type="ECO:0000259" key="6">
    <source>
        <dbReference type="Pfam" id="PF07291"/>
    </source>
</evidence>
<comment type="subcellular location">
    <subcellularLocation>
        <location evidence="1">Membrane</location>
        <topology evidence="1">Multi-pass membrane protein</topology>
    </subcellularLocation>
</comment>
<gene>
    <name evidence="7" type="ORF">C4S77_07600</name>
</gene>
<accession>A0A2S8AAN4</accession>
<dbReference type="NCBIfam" id="NF045576">
    <property type="entry name" value="BT_3928_fam"/>
    <property type="match status" value="1"/>
</dbReference>
<organism evidence="7 8">
    <name type="scientific">Apibacter adventoris</name>
    <dbReference type="NCBI Taxonomy" id="1679466"/>
    <lineage>
        <taxon>Bacteria</taxon>
        <taxon>Pseudomonadati</taxon>
        <taxon>Bacteroidota</taxon>
        <taxon>Flavobacteriia</taxon>
        <taxon>Flavobacteriales</taxon>
        <taxon>Weeksellaceae</taxon>
        <taxon>Apibacter</taxon>
    </lineage>
</organism>
<comment type="caution">
    <text evidence="7">The sequence shown here is derived from an EMBL/GenBank/DDBJ whole genome shotgun (WGS) entry which is preliminary data.</text>
</comment>
<feature type="transmembrane region" description="Helical" evidence="5">
    <location>
        <begin position="51"/>
        <end position="72"/>
    </location>
</feature>
<evidence type="ECO:0000256" key="3">
    <source>
        <dbReference type="ARBA" id="ARBA00022989"/>
    </source>
</evidence>
<feature type="transmembrane region" description="Helical" evidence="5">
    <location>
        <begin position="7"/>
        <end position="25"/>
    </location>
</feature>
<dbReference type="GO" id="GO:0030416">
    <property type="term" value="P:methylamine metabolic process"/>
    <property type="evidence" value="ECO:0007669"/>
    <property type="project" value="InterPro"/>
</dbReference>
<evidence type="ECO:0000313" key="8">
    <source>
        <dbReference type="Proteomes" id="UP000238042"/>
    </source>
</evidence>
<evidence type="ECO:0000256" key="4">
    <source>
        <dbReference type="ARBA" id="ARBA00023136"/>
    </source>
</evidence>
<feature type="transmembrane region" description="Helical" evidence="5">
    <location>
        <begin position="119"/>
        <end position="141"/>
    </location>
</feature>
<protein>
    <submittedName>
        <fullName evidence="7">DoxX family protein</fullName>
    </submittedName>
</protein>
<dbReference type="AlphaFoldDB" id="A0A2S8AAN4"/>
<evidence type="ECO:0000256" key="5">
    <source>
        <dbReference type="SAM" id="Phobius"/>
    </source>
</evidence>
<dbReference type="EMBL" id="PSZM01000040">
    <property type="protein sequence ID" value="PQL91658.1"/>
    <property type="molecule type" value="Genomic_DNA"/>
</dbReference>